<dbReference type="Pfam" id="PF03101">
    <property type="entry name" value="FAR1"/>
    <property type="match status" value="1"/>
</dbReference>
<sequence>MGALGFGEPREYNPMDFFRVQAIMSETEATNQTIEPYIAEDVDTNDFMEATYESEELNDFDVNIEFDKDEYNVEKILGKVFDTPDEAYTFYNDYSFLHGFGIRKDNTVKSTKTNEPYRKYYVCYKEGFKRVEKNDSIGNEKKRRRDVRTGCQAKLRIIRQEDGKWLVDLFNDTHNHELTMTPTNVIKHRSHSNFHRSIEGKSLMVQFGQAGLKPSQIKKAVNTMKSSNVADVTSKQCVDVLSEHRKQYRGNEFYGLIKHF</sequence>
<organism evidence="2 3">
    <name type="scientific">Lactuca sativa</name>
    <name type="common">Garden lettuce</name>
    <dbReference type="NCBI Taxonomy" id="4236"/>
    <lineage>
        <taxon>Eukaryota</taxon>
        <taxon>Viridiplantae</taxon>
        <taxon>Streptophyta</taxon>
        <taxon>Embryophyta</taxon>
        <taxon>Tracheophyta</taxon>
        <taxon>Spermatophyta</taxon>
        <taxon>Magnoliopsida</taxon>
        <taxon>eudicotyledons</taxon>
        <taxon>Gunneridae</taxon>
        <taxon>Pentapetalae</taxon>
        <taxon>asterids</taxon>
        <taxon>campanulids</taxon>
        <taxon>Asterales</taxon>
        <taxon>Asteraceae</taxon>
        <taxon>Cichorioideae</taxon>
        <taxon>Cichorieae</taxon>
        <taxon>Lactucinae</taxon>
        <taxon>Lactuca</taxon>
    </lineage>
</organism>
<proteinExistence type="predicted"/>
<evidence type="ECO:0000259" key="1">
    <source>
        <dbReference type="Pfam" id="PF03101"/>
    </source>
</evidence>
<keyword evidence="3" id="KW-1185">Reference proteome</keyword>
<name>A0A9R1UF04_LACSA</name>
<dbReference type="InterPro" id="IPR004330">
    <property type="entry name" value="FAR1_DNA_bnd_dom"/>
</dbReference>
<protein>
    <recommendedName>
        <fullName evidence="1">FAR1 domain-containing protein</fullName>
    </recommendedName>
</protein>
<dbReference type="PANTHER" id="PTHR47718">
    <property type="entry name" value="OS01G0519700 PROTEIN"/>
    <property type="match status" value="1"/>
</dbReference>
<dbReference type="AlphaFoldDB" id="A0A9R1UF04"/>
<dbReference type="EMBL" id="NBSK02000009">
    <property type="protein sequence ID" value="KAJ0185861.1"/>
    <property type="molecule type" value="Genomic_DNA"/>
</dbReference>
<evidence type="ECO:0000313" key="3">
    <source>
        <dbReference type="Proteomes" id="UP000235145"/>
    </source>
</evidence>
<accession>A0A9R1UF04</accession>
<dbReference type="PANTHER" id="PTHR47718:SF7">
    <property type="entry name" value="PROTEIN FAR1-RELATED SEQUENCE"/>
    <property type="match status" value="1"/>
</dbReference>
<evidence type="ECO:0000313" key="2">
    <source>
        <dbReference type="EMBL" id="KAJ0185861.1"/>
    </source>
</evidence>
<comment type="caution">
    <text evidence="2">The sequence shown here is derived from an EMBL/GenBank/DDBJ whole genome shotgun (WGS) entry which is preliminary data.</text>
</comment>
<dbReference type="Proteomes" id="UP000235145">
    <property type="component" value="Unassembled WGS sequence"/>
</dbReference>
<feature type="domain" description="FAR1" evidence="1">
    <location>
        <begin position="89"/>
        <end position="179"/>
    </location>
</feature>
<reference evidence="2 3" key="1">
    <citation type="journal article" date="2017" name="Nat. Commun.">
        <title>Genome assembly with in vitro proximity ligation data and whole-genome triplication in lettuce.</title>
        <authorList>
            <person name="Reyes-Chin-Wo S."/>
            <person name="Wang Z."/>
            <person name="Yang X."/>
            <person name="Kozik A."/>
            <person name="Arikit S."/>
            <person name="Song C."/>
            <person name="Xia L."/>
            <person name="Froenicke L."/>
            <person name="Lavelle D.O."/>
            <person name="Truco M.J."/>
            <person name="Xia R."/>
            <person name="Zhu S."/>
            <person name="Xu C."/>
            <person name="Xu H."/>
            <person name="Xu X."/>
            <person name="Cox K."/>
            <person name="Korf I."/>
            <person name="Meyers B.C."/>
            <person name="Michelmore R.W."/>
        </authorList>
    </citation>
    <scope>NUCLEOTIDE SEQUENCE [LARGE SCALE GENOMIC DNA]</scope>
    <source>
        <strain evidence="3">cv. Salinas</strain>
        <tissue evidence="2">Seedlings</tissue>
    </source>
</reference>
<gene>
    <name evidence="2" type="ORF">LSAT_V11C900463870</name>
</gene>